<gene>
    <name evidence="1" type="ORF">E4191_03510</name>
</gene>
<name>A0A4P7HIN8_9RHOB</name>
<organism evidence="1 2">
    <name type="scientific">Paracoccus liaowanqingii</name>
    <dbReference type="NCBI Taxonomy" id="2560053"/>
    <lineage>
        <taxon>Bacteria</taxon>
        <taxon>Pseudomonadati</taxon>
        <taxon>Pseudomonadota</taxon>
        <taxon>Alphaproteobacteria</taxon>
        <taxon>Rhodobacterales</taxon>
        <taxon>Paracoccaceae</taxon>
        <taxon>Paracoccus</taxon>
    </lineage>
</organism>
<accession>A0A4P7HIN8</accession>
<sequence>MPKNTTAAQCWESGSCFHTVWILFATEHPNRTLSIDGNGMMISLMGQVAPRLMDLVMEAKGRPAEVKPKHLGDPAQRDNLYKARSNGVIDGDQDIYFRRQSLLLEVQKRPLSAAAVLGAVGWATWTMVSNSRRGSVPHMWIGVERSRAIADAAPEARRRTF</sequence>
<dbReference type="KEGG" id="plia:E4191_03510"/>
<dbReference type="EMBL" id="CP038439">
    <property type="protein sequence ID" value="QBX33886.1"/>
    <property type="molecule type" value="Genomic_DNA"/>
</dbReference>
<dbReference type="AlphaFoldDB" id="A0A4P7HIN8"/>
<reference evidence="2" key="1">
    <citation type="submission" date="2019-03" db="EMBL/GenBank/DDBJ databases">
        <authorList>
            <person name="Li J."/>
        </authorList>
    </citation>
    <scope>NUCLEOTIDE SEQUENCE [LARGE SCALE GENOMIC DNA]</scope>
    <source>
        <strain evidence="2">2251</strain>
    </source>
</reference>
<protein>
    <submittedName>
        <fullName evidence="1">Uncharacterized protein</fullName>
    </submittedName>
</protein>
<dbReference type="Proteomes" id="UP000296374">
    <property type="component" value="Chromosome"/>
</dbReference>
<proteinExistence type="predicted"/>
<dbReference type="RefSeq" id="WP_135312180.1">
    <property type="nucleotide sequence ID" value="NZ_CP038439.1"/>
</dbReference>
<evidence type="ECO:0000313" key="2">
    <source>
        <dbReference type="Proteomes" id="UP000296374"/>
    </source>
</evidence>
<evidence type="ECO:0000313" key="1">
    <source>
        <dbReference type="EMBL" id="QBX33886.1"/>
    </source>
</evidence>